<protein>
    <submittedName>
        <fullName evidence="1">Uncharacterized protein</fullName>
    </submittedName>
</protein>
<name>A0A6J5NCH5_9CAUD</name>
<reference evidence="1" key="1">
    <citation type="submission" date="2020-04" db="EMBL/GenBank/DDBJ databases">
        <authorList>
            <person name="Chiriac C."/>
            <person name="Salcher M."/>
            <person name="Ghai R."/>
            <person name="Kavagutti S V."/>
        </authorList>
    </citation>
    <scope>NUCLEOTIDE SEQUENCE</scope>
</reference>
<evidence type="ECO:0000313" key="1">
    <source>
        <dbReference type="EMBL" id="CAB4153149.1"/>
    </source>
</evidence>
<accession>A0A6J5NCH5</accession>
<sequence>MKKLLFLAVLITSCKKEENKSVATTTTHMVEVRGQSLFNSFVTIDGVDAGQINHVFQINNGQTFTFIDRGDDSFSPITMTSIQGYINVTVYVDGSAAYTHGGYDDAVFTYNP</sequence>
<proteinExistence type="predicted"/>
<gene>
    <name evidence="1" type="ORF">UFOVP606_47</name>
</gene>
<organism evidence="1">
    <name type="scientific">uncultured Caudovirales phage</name>
    <dbReference type="NCBI Taxonomy" id="2100421"/>
    <lineage>
        <taxon>Viruses</taxon>
        <taxon>Duplodnaviria</taxon>
        <taxon>Heunggongvirae</taxon>
        <taxon>Uroviricota</taxon>
        <taxon>Caudoviricetes</taxon>
        <taxon>Peduoviridae</taxon>
        <taxon>Maltschvirus</taxon>
        <taxon>Maltschvirus maltsch</taxon>
    </lineage>
</organism>
<dbReference type="EMBL" id="LR796585">
    <property type="protein sequence ID" value="CAB4153149.1"/>
    <property type="molecule type" value="Genomic_DNA"/>
</dbReference>